<keyword evidence="2" id="KW-1185">Reference proteome</keyword>
<comment type="caution">
    <text evidence="1">The sequence shown here is derived from an EMBL/GenBank/DDBJ whole genome shotgun (WGS) entry which is preliminary data.</text>
</comment>
<organism evidence="1 2">
    <name type="scientific">Microcoleus asticus IPMA8</name>
    <dbReference type="NCBI Taxonomy" id="2563858"/>
    <lineage>
        <taxon>Bacteria</taxon>
        <taxon>Bacillati</taxon>
        <taxon>Cyanobacteriota</taxon>
        <taxon>Cyanophyceae</taxon>
        <taxon>Oscillatoriophycideae</taxon>
        <taxon>Oscillatoriales</taxon>
        <taxon>Microcoleaceae</taxon>
        <taxon>Microcoleus</taxon>
        <taxon>Microcoleus asticus</taxon>
    </lineage>
</organism>
<evidence type="ECO:0000313" key="2">
    <source>
        <dbReference type="Proteomes" id="UP000702425"/>
    </source>
</evidence>
<reference evidence="1 2" key="1">
    <citation type="journal article" date="2020" name="Sci. Rep.">
        <title>A novel cyanobacterial geosmin producer, revising GeoA distribution and dispersion patterns in Bacteria.</title>
        <authorList>
            <person name="Churro C."/>
            <person name="Semedo-Aguiar A.P."/>
            <person name="Silva A.D."/>
            <person name="Pereira-Leal J.B."/>
            <person name="Leite R.B."/>
        </authorList>
    </citation>
    <scope>NUCLEOTIDE SEQUENCE [LARGE SCALE GENOMIC DNA]</scope>
    <source>
        <strain evidence="1 2">IPMA8</strain>
    </source>
</reference>
<dbReference type="Proteomes" id="UP000702425">
    <property type="component" value="Unassembled WGS sequence"/>
</dbReference>
<evidence type="ECO:0000313" key="1">
    <source>
        <dbReference type="EMBL" id="NQE35554.1"/>
    </source>
</evidence>
<sequence length="114" mass="11903">MQSMCRTSRIPNRSSRGVEVPRSCVLPSSVANKDAGSALDHGALLRSSETLGKNAAARNAAARNAAARNAAELTYLATPVKSVVLLPSTEVNYFVRSPKLGSATLGNIHALPDS</sequence>
<gene>
    <name evidence="1" type="ORF">E5S67_03289</name>
</gene>
<name>A0ABX2CZ17_9CYAN</name>
<accession>A0ABX2CZ17</accession>
<protein>
    <submittedName>
        <fullName evidence="1">Uncharacterized protein</fullName>
    </submittedName>
</protein>
<dbReference type="EMBL" id="SRRZ01000058">
    <property type="protein sequence ID" value="NQE35554.1"/>
    <property type="molecule type" value="Genomic_DNA"/>
</dbReference>
<proteinExistence type="predicted"/>